<proteinExistence type="predicted"/>
<accession>A0AAU4K4A6</accession>
<organism evidence="2 3">
    <name type="scientific">Williamsia herbipolensis</name>
    <dbReference type="NCBI Taxonomy" id="1603258"/>
    <lineage>
        <taxon>Bacteria</taxon>
        <taxon>Bacillati</taxon>
        <taxon>Actinomycetota</taxon>
        <taxon>Actinomycetes</taxon>
        <taxon>Mycobacteriales</taxon>
        <taxon>Nocardiaceae</taxon>
        <taxon>Williamsia</taxon>
    </lineage>
</organism>
<evidence type="ECO:0000313" key="3">
    <source>
        <dbReference type="Proteomes" id="UP001432128"/>
    </source>
</evidence>
<gene>
    <name evidence="2" type="ORF">OG579_02960</name>
</gene>
<sequence length="176" mass="17678">MIRISRTIATATAAAAIAVAAFGGGTAQAAPAVDPVAGLIAAGVPAPIAAAAAGATPVAAGVEQFTLANPGNGNPGQQVDARIDHNRKTITVLQRFIIERSQLTAAWVNLRTGASGVTGLPRSVPSPDPLSYPDRAAVLPTGGGPVVFVVYGPTPSQTGLIPRLDYIFPVGRLAQV</sequence>
<evidence type="ECO:0008006" key="4">
    <source>
        <dbReference type="Google" id="ProtNLM"/>
    </source>
</evidence>
<feature type="signal peptide" evidence="1">
    <location>
        <begin position="1"/>
        <end position="29"/>
    </location>
</feature>
<feature type="chain" id="PRO_5043570422" description="MPT63-like domain-containing protein" evidence="1">
    <location>
        <begin position="30"/>
        <end position="176"/>
    </location>
</feature>
<evidence type="ECO:0000313" key="2">
    <source>
        <dbReference type="EMBL" id="WUM20809.1"/>
    </source>
</evidence>
<reference evidence="2 3" key="1">
    <citation type="submission" date="2022-10" db="EMBL/GenBank/DDBJ databases">
        <title>The complete genomes of actinobacterial strains from the NBC collection.</title>
        <authorList>
            <person name="Joergensen T.S."/>
            <person name="Alvarez Arevalo M."/>
            <person name="Sterndorff E.B."/>
            <person name="Faurdal D."/>
            <person name="Vuksanovic O."/>
            <person name="Mourched A.-S."/>
            <person name="Charusanti P."/>
            <person name="Shaw S."/>
            <person name="Blin K."/>
            <person name="Weber T."/>
        </authorList>
    </citation>
    <scope>NUCLEOTIDE SEQUENCE [LARGE SCALE GENOMIC DNA]</scope>
    <source>
        <strain evidence="2 3">NBC_00319</strain>
    </source>
</reference>
<dbReference type="AlphaFoldDB" id="A0AAU4K4A6"/>
<dbReference type="EMBL" id="CP108021">
    <property type="protein sequence ID" value="WUM20809.1"/>
    <property type="molecule type" value="Genomic_DNA"/>
</dbReference>
<dbReference type="RefSeq" id="WP_328858026.1">
    <property type="nucleotide sequence ID" value="NZ_CP108021.1"/>
</dbReference>
<keyword evidence="3" id="KW-1185">Reference proteome</keyword>
<dbReference type="Proteomes" id="UP001432128">
    <property type="component" value="Chromosome"/>
</dbReference>
<protein>
    <recommendedName>
        <fullName evidence="4">MPT63-like domain-containing protein</fullName>
    </recommendedName>
</protein>
<keyword evidence="1" id="KW-0732">Signal</keyword>
<name>A0AAU4K4A6_9NOCA</name>
<dbReference type="KEGG" id="whr:OG579_02960"/>
<evidence type="ECO:0000256" key="1">
    <source>
        <dbReference type="SAM" id="SignalP"/>
    </source>
</evidence>